<dbReference type="Gene3D" id="1.20.1280.50">
    <property type="match status" value="1"/>
</dbReference>
<dbReference type="InterPro" id="IPR001810">
    <property type="entry name" value="F-box_dom"/>
</dbReference>
<gene>
    <name evidence="3" type="ORF">JR316_001772</name>
</gene>
<dbReference type="AlphaFoldDB" id="A0A8H7Y6X6"/>
<reference evidence="3" key="1">
    <citation type="submission" date="2021-02" db="EMBL/GenBank/DDBJ databases">
        <title>Psilocybe cubensis genome.</title>
        <authorList>
            <person name="Mckernan K.J."/>
            <person name="Crawford S."/>
            <person name="Trippe A."/>
            <person name="Kane L.T."/>
            <person name="Mclaughlin S."/>
        </authorList>
    </citation>
    <scope>NUCLEOTIDE SEQUENCE [LARGE SCALE GENOMIC DNA]</scope>
    <source>
        <strain evidence="3">MGC-MH-2018</strain>
    </source>
</reference>
<proteinExistence type="predicted"/>
<name>A0A8H7Y6X6_PSICU</name>
<feature type="compositionally biased region" description="Basic and acidic residues" evidence="1">
    <location>
        <begin position="1"/>
        <end position="12"/>
    </location>
</feature>
<organism evidence="3">
    <name type="scientific">Psilocybe cubensis</name>
    <name type="common">Psychedelic mushroom</name>
    <name type="synonym">Stropharia cubensis</name>
    <dbReference type="NCBI Taxonomy" id="181762"/>
    <lineage>
        <taxon>Eukaryota</taxon>
        <taxon>Fungi</taxon>
        <taxon>Dikarya</taxon>
        <taxon>Basidiomycota</taxon>
        <taxon>Agaricomycotina</taxon>
        <taxon>Agaricomycetes</taxon>
        <taxon>Agaricomycetidae</taxon>
        <taxon>Agaricales</taxon>
        <taxon>Agaricineae</taxon>
        <taxon>Strophariaceae</taxon>
        <taxon>Psilocybe</taxon>
    </lineage>
</organism>
<sequence length="776" mass="88162">MKVHYKQEDRRTPLPNGRTEAEKGKGEAIYLWTCKRSQEDRRDQPSSNASGRAPTEQRYVRNKFESFARVIYRVKQRSLAAFSKTKLSRTSEPVHNSTQLSLRSPETVLILSLPGTSESGVLVPPCPHLFCSNEAPTDDEAKLIIDAIKRAEEEASRLNSILLRKQKFSDHCKRNGRGWERAVTHTIDEVNNFIRLHRGLLSLLRQLPVEILQDIFLIHVIDSINPDYNGYFSKHPALAVSQTCRSWRNVALNFPSLWSRLPPIRIQRSRSKTDTQIEILADFLRRSIGSTLHLCLNTANFIPKSADLQFNHPTVNLLCQHAERWTTFTLFASHLTFPNLRTIKGRLNALKGLGLFVSSIGSSMVPGQIIDFFEEAPLLTVVDIGTPFSRAVSLPFSQLKHYKEYVTSLQECQIEKAIASPVLQTLTMKTRNEAYVFPKSTLSNLVRLYAEFCFTPHLNDDVVLCLGNLTLPAIREIRLLSRSDNMTPSLLRLLRNSSPCLSLKTLVFRFWFINEGDLTAILKLTPSLVHLSCTAPATSDIDFVNIADVTLVPKLERCDFIWPDELSASIPHAINILCDSRCEPLIINPAPFLRLNKLTLSFTGLEGSLLQQQLNRLEGWHPTVTSYTLNALKEQLLERLPTLLYLGYREETDIRSLGENEKVAKLLALINTVMVNEAMDIYSSGIILVLDKIATSQYPSTKNVALAKTILEKWKPMTEDPENLLRRRWAYHGYRTLEYIPIDSELRTTSPTDIIRGVADEQINWFDFERIQVGSL</sequence>
<dbReference type="Pfam" id="PF12937">
    <property type="entry name" value="F-box-like"/>
    <property type="match status" value="1"/>
</dbReference>
<evidence type="ECO:0000259" key="2">
    <source>
        <dbReference type="Pfam" id="PF12937"/>
    </source>
</evidence>
<accession>A0A8H7Y6X6</accession>
<dbReference type="EMBL" id="JAFIQS010000002">
    <property type="protein sequence ID" value="KAG5172275.1"/>
    <property type="molecule type" value="Genomic_DNA"/>
</dbReference>
<evidence type="ECO:0000256" key="1">
    <source>
        <dbReference type="SAM" id="MobiDB-lite"/>
    </source>
</evidence>
<evidence type="ECO:0000313" key="3">
    <source>
        <dbReference type="EMBL" id="KAG5172275.1"/>
    </source>
</evidence>
<feature type="region of interest" description="Disordered" evidence="1">
    <location>
        <begin position="1"/>
        <end position="57"/>
    </location>
</feature>
<protein>
    <recommendedName>
        <fullName evidence="2">F-box domain-containing protein</fullName>
    </recommendedName>
</protein>
<comment type="caution">
    <text evidence="3">The sequence shown here is derived from an EMBL/GenBank/DDBJ whole genome shotgun (WGS) entry which is preliminary data.</text>
</comment>
<feature type="domain" description="F-box" evidence="2">
    <location>
        <begin position="205"/>
        <end position="261"/>
    </location>
</feature>